<dbReference type="Proteomes" id="UP000646365">
    <property type="component" value="Unassembled WGS sequence"/>
</dbReference>
<comment type="caution">
    <text evidence="2">The sequence shown here is derived from an EMBL/GenBank/DDBJ whole genome shotgun (WGS) entry which is preliminary data.</text>
</comment>
<dbReference type="EMBL" id="BMJQ01000019">
    <property type="protein sequence ID" value="GGF43198.1"/>
    <property type="molecule type" value="Genomic_DNA"/>
</dbReference>
<evidence type="ECO:0000256" key="1">
    <source>
        <dbReference type="SAM" id="MobiDB-lite"/>
    </source>
</evidence>
<proteinExistence type="predicted"/>
<sequence length="62" mass="6896">MAEVYDVLVKDSKTQHEVKAAHKRTAEGARLLRATIIPESEEEVEASSIDEQGRYVPAKSRA</sequence>
<accession>A0A8J2YZJ1</accession>
<gene>
    <name evidence="2" type="ORF">GCM10011611_57030</name>
</gene>
<evidence type="ECO:0000313" key="3">
    <source>
        <dbReference type="Proteomes" id="UP000646365"/>
    </source>
</evidence>
<dbReference type="AlphaFoldDB" id="A0A8J2YZJ1"/>
<reference evidence="2" key="1">
    <citation type="journal article" date="2014" name="Int. J. Syst. Evol. Microbiol.">
        <title>Complete genome sequence of Corynebacterium casei LMG S-19264T (=DSM 44701T), isolated from a smear-ripened cheese.</title>
        <authorList>
            <consortium name="US DOE Joint Genome Institute (JGI-PGF)"/>
            <person name="Walter F."/>
            <person name="Albersmeier A."/>
            <person name="Kalinowski J."/>
            <person name="Ruckert C."/>
        </authorList>
    </citation>
    <scope>NUCLEOTIDE SEQUENCE</scope>
    <source>
        <strain evidence="2">CGMCC 1.15725</strain>
    </source>
</reference>
<feature type="region of interest" description="Disordered" evidence="1">
    <location>
        <begin position="41"/>
        <end position="62"/>
    </location>
</feature>
<dbReference type="RefSeq" id="WP_189051575.1">
    <property type="nucleotide sequence ID" value="NZ_BMJQ01000019.1"/>
</dbReference>
<evidence type="ECO:0000313" key="2">
    <source>
        <dbReference type="EMBL" id="GGF43198.1"/>
    </source>
</evidence>
<organism evidence="2 3">
    <name type="scientific">Aliidongia dinghuensis</name>
    <dbReference type="NCBI Taxonomy" id="1867774"/>
    <lineage>
        <taxon>Bacteria</taxon>
        <taxon>Pseudomonadati</taxon>
        <taxon>Pseudomonadota</taxon>
        <taxon>Alphaproteobacteria</taxon>
        <taxon>Rhodospirillales</taxon>
        <taxon>Dongiaceae</taxon>
        <taxon>Aliidongia</taxon>
    </lineage>
</organism>
<reference evidence="2" key="2">
    <citation type="submission" date="2020-09" db="EMBL/GenBank/DDBJ databases">
        <authorList>
            <person name="Sun Q."/>
            <person name="Zhou Y."/>
        </authorList>
    </citation>
    <scope>NUCLEOTIDE SEQUENCE</scope>
    <source>
        <strain evidence="2">CGMCC 1.15725</strain>
    </source>
</reference>
<protein>
    <submittedName>
        <fullName evidence="2">Uncharacterized protein</fullName>
    </submittedName>
</protein>
<keyword evidence="3" id="KW-1185">Reference proteome</keyword>
<name>A0A8J2YZJ1_9PROT</name>